<keyword evidence="13" id="KW-0443">Lipid metabolism</keyword>
<evidence type="ECO:0000256" key="3">
    <source>
        <dbReference type="ARBA" id="ARBA00004922"/>
    </source>
</evidence>
<dbReference type="GO" id="GO:0047288">
    <property type="term" value="F:beta-D-galactosyl-(1-&gt;3)-N-acetyl-beta-D-galactosaminide alpha-2,3- sialyltransferase"/>
    <property type="evidence" value="ECO:0007669"/>
    <property type="project" value="UniProtKB-EC"/>
</dbReference>
<dbReference type="OrthoDB" id="10264956at2759"/>
<keyword evidence="10" id="KW-0735">Signal-anchor</keyword>
<evidence type="ECO:0000256" key="30">
    <source>
        <dbReference type="ARBA" id="ARBA00072809"/>
    </source>
</evidence>
<dbReference type="CTD" id="6483"/>
<comment type="similarity">
    <text evidence="5">Belongs to the glycosyltransferase 29 family.</text>
</comment>
<evidence type="ECO:0000256" key="34">
    <source>
        <dbReference type="SAM" id="Phobius"/>
    </source>
</evidence>
<dbReference type="Gene3D" id="3.90.1480.20">
    <property type="entry name" value="Glycosyl transferase family 29"/>
    <property type="match status" value="1"/>
</dbReference>
<evidence type="ECO:0000256" key="12">
    <source>
        <dbReference type="ARBA" id="ARBA00023034"/>
    </source>
</evidence>
<evidence type="ECO:0000256" key="8">
    <source>
        <dbReference type="ARBA" id="ARBA00022679"/>
    </source>
</evidence>
<keyword evidence="7" id="KW-0328">Glycosyltransferase</keyword>
<feature type="transmembrane region" description="Helical" evidence="34">
    <location>
        <begin position="144"/>
        <end position="165"/>
    </location>
</feature>
<comment type="pathway">
    <text evidence="3">Protein modification; protein glycosylation.</text>
</comment>
<keyword evidence="35" id="KW-1185">Reference proteome</keyword>
<dbReference type="InterPro" id="IPR001675">
    <property type="entry name" value="Glyco_trans_29"/>
</dbReference>
<dbReference type="GO" id="GO:0000139">
    <property type="term" value="C:Golgi membrane"/>
    <property type="evidence" value="ECO:0007669"/>
    <property type="project" value="UniProtKB-SubCell"/>
</dbReference>
<evidence type="ECO:0000313" key="35">
    <source>
        <dbReference type="Proteomes" id="UP000515161"/>
    </source>
</evidence>
<protein>
    <recommendedName>
        <fullName evidence="30">CMP-N-acetylneuraminate-beta-galactosamide-alpha-2,3-sialyltransferase 2</fullName>
        <ecNumber evidence="19">2.4.3.2</ecNumber>
        <ecNumber evidence="20">2.4.3.4</ecNumber>
    </recommendedName>
    <alternativeName>
        <fullName evidence="23">Gal-NAc6S</fullName>
    </alternativeName>
    <alternativeName>
        <fullName evidence="21">Gal-beta-1,3-GalNAc-alpha-2,3-sialyltransferase</fullName>
    </alternativeName>
    <alternativeName>
        <fullName evidence="22">Monosialoganglioside sialyltransferase</fullName>
    </alternativeName>
    <alternativeName>
        <fullName evidence="31">ST3Gal II</fullName>
    </alternativeName>
    <alternativeName>
        <fullName evidence="32">ST3GalA.2</fullName>
    </alternativeName>
    <alternativeName>
        <fullName evidence="33">Sialyltransferase 4B</fullName>
    </alternativeName>
</protein>
<dbReference type="Pfam" id="PF00777">
    <property type="entry name" value="Glyco_transf_29"/>
    <property type="match status" value="1"/>
</dbReference>
<keyword evidence="12" id="KW-0333">Golgi apparatus</keyword>
<evidence type="ECO:0000256" key="14">
    <source>
        <dbReference type="ARBA" id="ARBA00023136"/>
    </source>
</evidence>
<comment type="pathway">
    <text evidence="4">Glycolipid biosynthesis.</text>
</comment>
<evidence type="ECO:0000256" key="6">
    <source>
        <dbReference type="ARBA" id="ARBA00022525"/>
    </source>
</evidence>
<keyword evidence="11 34" id="KW-1133">Transmembrane helix</keyword>
<dbReference type="InParanoid" id="A0A6P8WWG7"/>
<dbReference type="EC" id="2.4.3.4" evidence="20"/>
<evidence type="ECO:0000256" key="2">
    <source>
        <dbReference type="ARBA" id="ARBA00004613"/>
    </source>
</evidence>
<dbReference type="EC" id="2.4.3.2" evidence="19"/>
<dbReference type="PANTHER" id="PTHR46032">
    <property type="entry name" value="ALPHA-2,3-SIALYLTRANSFERASE ST3GAL I ISOFORM X1"/>
    <property type="match status" value="1"/>
</dbReference>
<accession>A0A6P8WWG7</accession>
<keyword evidence="14 34" id="KW-0472">Membrane</keyword>
<comment type="subcellular location">
    <subcellularLocation>
        <location evidence="1">Golgi apparatus membrane</location>
        <topology evidence="1">Single-pass type II membrane protein</topology>
    </subcellularLocation>
    <subcellularLocation>
        <location evidence="18">Golgi apparatus</location>
        <location evidence="18">Golgi stack membrane</location>
    </subcellularLocation>
    <subcellularLocation>
        <location evidence="2">Secreted</location>
    </subcellularLocation>
</comment>
<dbReference type="RefSeq" id="XP_034091947.1">
    <property type="nucleotide sequence ID" value="XM_034236056.1"/>
</dbReference>
<evidence type="ECO:0000256" key="17">
    <source>
        <dbReference type="ARBA" id="ARBA00036292"/>
    </source>
</evidence>
<evidence type="ECO:0000313" key="36">
    <source>
        <dbReference type="RefSeq" id="XP_034091947.1"/>
    </source>
</evidence>
<comment type="catalytic activity">
    <reaction evidence="26">
        <text>a ganglioside GA1 + CMP-N-acetyl-beta-neuraminate = a ganglioside GM1b + CMP + H(+)</text>
        <dbReference type="Rhea" id="RHEA:48244"/>
        <dbReference type="ChEBI" id="CHEBI:15378"/>
        <dbReference type="ChEBI" id="CHEBI:57812"/>
        <dbReference type="ChEBI" id="CHEBI:60377"/>
        <dbReference type="ChEBI" id="CHEBI:88069"/>
        <dbReference type="ChEBI" id="CHEBI:90151"/>
    </reaction>
    <physiologicalReaction direction="left-to-right" evidence="26">
        <dbReference type="Rhea" id="RHEA:48245"/>
    </physiologicalReaction>
</comment>
<evidence type="ECO:0000256" key="26">
    <source>
        <dbReference type="ARBA" id="ARBA00043816"/>
    </source>
</evidence>
<evidence type="ECO:0000256" key="5">
    <source>
        <dbReference type="ARBA" id="ARBA00006003"/>
    </source>
</evidence>
<dbReference type="GO" id="GO:0005576">
    <property type="term" value="C:extracellular region"/>
    <property type="evidence" value="ECO:0007669"/>
    <property type="project" value="UniProtKB-SubCell"/>
</dbReference>
<gene>
    <name evidence="36" type="primary">st3gal2</name>
</gene>
<evidence type="ECO:0000256" key="25">
    <source>
        <dbReference type="ARBA" id="ARBA00043773"/>
    </source>
</evidence>
<evidence type="ECO:0000256" key="11">
    <source>
        <dbReference type="ARBA" id="ARBA00022989"/>
    </source>
</evidence>
<dbReference type="AlphaFoldDB" id="A0A6P8WWG7"/>
<evidence type="ECO:0000256" key="22">
    <source>
        <dbReference type="ARBA" id="ARBA00042990"/>
    </source>
</evidence>
<keyword evidence="15" id="KW-1015">Disulfide bond</keyword>
<keyword evidence="16" id="KW-0325">Glycoprotein</keyword>
<comment type="catalytic activity">
    <reaction evidence="24">
        <text>a ganglioside GA1 (d18:1(4E)) + CMP-N-acetyl-beta-neuraminate = a ganglioside GM1b (d18:1(4E)) + CMP + H(+)</text>
        <dbReference type="Rhea" id="RHEA:47560"/>
        <dbReference type="ChEBI" id="CHEBI:15378"/>
        <dbReference type="ChEBI" id="CHEBI:27938"/>
        <dbReference type="ChEBI" id="CHEBI:57812"/>
        <dbReference type="ChEBI" id="CHEBI:60377"/>
        <dbReference type="ChEBI" id="CHEBI:78568"/>
    </reaction>
    <physiologicalReaction direction="left-to-right" evidence="24">
        <dbReference type="Rhea" id="RHEA:47561"/>
    </physiologicalReaction>
</comment>
<comment type="catalytic activity">
    <reaction evidence="25">
        <text>a ganglioside GM1 (d18:1(4E)) + CMP-N-acetyl-beta-neuraminate = a ganglioside GD1a (d18:1(4E)) + CMP + H(+)</text>
        <dbReference type="Rhea" id="RHEA:18021"/>
        <dbReference type="ChEBI" id="CHEBI:15378"/>
        <dbReference type="ChEBI" id="CHEBI:57812"/>
        <dbReference type="ChEBI" id="CHEBI:60377"/>
        <dbReference type="ChEBI" id="CHEBI:77709"/>
        <dbReference type="ChEBI" id="CHEBI:78445"/>
        <dbReference type="EC" id="2.4.3.2"/>
    </reaction>
    <physiologicalReaction direction="left-to-right" evidence="25">
        <dbReference type="Rhea" id="RHEA:18022"/>
    </physiologicalReaction>
</comment>
<dbReference type="PANTHER" id="PTHR46032:SF4">
    <property type="entry name" value="CMP-N-ACETYLNEURAMINATE-BETA-GALACTOSAMIDE-ALPHA-2,3-SIALYLTRANSFERASE 2"/>
    <property type="match status" value="1"/>
</dbReference>
<dbReference type="InterPro" id="IPR038578">
    <property type="entry name" value="GT29-like_sf"/>
</dbReference>
<evidence type="ECO:0000256" key="9">
    <source>
        <dbReference type="ARBA" id="ARBA00022692"/>
    </source>
</evidence>
<evidence type="ECO:0000256" key="13">
    <source>
        <dbReference type="ARBA" id="ARBA00023098"/>
    </source>
</evidence>
<reference evidence="36" key="1">
    <citation type="submission" date="2025-08" db="UniProtKB">
        <authorList>
            <consortium name="RefSeq"/>
        </authorList>
    </citation>
    <scope>IDENTIFICATION</scope>
</reference>
<evidence type="ECO:0000256" key="33">
    <source>
        <dbReference type="ARBA" id="ARBA00082805"/>
    </source>
</evidence>
<keyword evidence="9 34" id="KW-0812">Transmembrane</keyword>
<evidence type="ECO:0000256" key="32">
    <source>
        <dbReference type="ARBA" id="ARBA00081332"/>
    </source>
</evidence>
<dbReference type="GO" id="GO:0097503">
    <property type="term" value="P:sialylation"/>
    <property type="evidence" value="ECO:0007669"/>
    <property type="project" value="TreeGrafter"/>
</dbReference>
<evidence type="ECO:0000256" key="27">
    <source>
        <dbReference type="ARBA" id="ARBA00047509"/>
    </source>
</evidence>
<keyword evidence="6" id="KW-0964">Secreted</keyword>
<dbReference type="Proteomes" id="UP000515161">
    <property type="component" value="Unplaced"/>
</dbReference>
<dbReference type="GO" id="GO:0006629">
    <property type="term" value="P:lipid metabolic process"/>
    <property type="evidence" value="ECO:0007669"/>
    <property type="project" value="UniProtKB-KW"/>
</dbReference>
<comment type="catalytic activity">
    <reaction evidence="28">
        <text>a globoside GalGb4Cer + CMP-N-acetyl-beta-neuraminate = a globoside MSGG + CMP + H(+)</text>
        <dbReference type="Rhea" id="RHEA:65372"/>
        <dbReference type="ChEBI" id="CHEBI:15378"/>
        <dbReference type="ChEBI" id="CHEBI:57812"/>
        <dbReference type="ChEBI" id="CHEBI:60377"/>
        <dbReference type="ChEBI" id="CHEBI:140623"/>
        <dbReference type="ChEBI" id="CHEBI:140691"/>
    </reaction>
    <physiologicalReaction direction="left-to-right" evidence="28">
        <dbReference type="Rhea" id="RHEA:65373"/>
    </physiologicalReaction>
</comment>
<dbReference type="GeneID" id="117559331"/>
<evidence type="ECO:0000256" key="23">
    <source>
        <dbReference type="ARBA" id="ARBA00042991"/>
    </source>
</evidence>
<dbReference type="FunFam" id="3.90.1480.20:FF:000002">
    <property type="entry name" value="CMP-N-acetylneuraminate-beta-galactosamide- alpha-2,3-sialyltransferase 2"/>
    <property type="match status" value="1"/>
</dbReference>
<evidence type="ECO:0000256" key="16">
    <source>
        <dbReference type="ARBA" id="ARBA00023180"/>
    </source>
</evidence>
<name>A0A6P8WWG7_GYMAC</name>
<proteinExistence type="inferred from homology"/>
<sequence>MLLDSNLPSCHDLKKQILSTYIRLRLRIASKCIRAERKDKHKGYLGSKSQSFLQNRNPDFKPECHNLGWGHGHGGGRIPSSTLHRDRRWGWGSWSTGPSRGAPRLSELRPWLSGGTLAATGGGGSTLGGGGAEKGGRVRCSRRVWVLLGSLVLIFLTSLFFSVSLRGGVGLNYLEPPGWEESRRVKLVPSYTGAHRLSTPDTSQQKTCACSHCVGDPGVSDWFDENYDPDISPVWTRDNIQLPSDVYYWWVMLQPQFKPHSIQQVLLRLFQVIPGRSPYGSWDPGRCLRCAVVGNSGNLRGAGYGPTIDGHNHVMRINLAPTVGYEEDAGSHTTHHFMYPESAKNLAANVSFVLVPFKTLDLVWITSALSTGQIRFTYAPVKQFLRVDKDKVQVFNPAFFKYIHDRWTTHNGRYPSTGMLVLFFALHVCDEVNVFGFGADSRGNWHHYWEQNRYSGEFRKTGVHDADYEAQIIERLAKAGKITLFPGK</sequence>
<evidence type="ECO:0000256" key="31">
    <source>
        <dbReference type="ARBA" id="ARBA00081228"/>
    </source>
</evidence>
<evidence type="ECO:0000256" key="15">
    <source>
        <dbReference type="ARBA" id="ARBA00023157"/>
    </source>
</evidence>
<evidence type="ECO:0000256" key="10">
    <source>
        <dbReference type="ARBA" id="ARBA00022968"/>
    </source>
</evidence>
<organism evidence="35 36">
    <name type="scientific">Gymnodraco acuticeps</name>
    <name type="common">Antarctic dragonfish</name>
    <dbReference type="NCBI Taxonomy" id="8218"/>
    <lineage>
        <taxon>Eukaryota</taxon>
        <taxon>Metazoa</taxon>
        <taxon>Chordata</taxon>
        <taxon>Craniata</taxon>
        <taxon>Vertebrata</taxon>
        <taxon>Euteleostomi</taxon>
        <taxon>Actinopterygii</taxon>
        <taxon>Neopterygii</taxon>
        <taxon>Teleostei</taxon>
        <taxon>Neoteleostei</taxon>
        <taxon>Acanthomorphata</taxon>
        <taxon>Eupercaria</taxon>
        <taxon>Perciformes</taxon>
        <taxon>Notothenioidei</taxon>
        <taxon>Bathydraconidae</taxon>
        <taxon>Gymnodraco</taxon>
    </lineage>
</organism>
<comment type="catalytic activity">
    <reaction evidence="27">
        <text>ganglioside GM1 (d18:1(4E)/18:0) + CMP-N-acetyl-beta-neuraminate = ganglioside GD1a (18:1(4E)/18:0) + CMP + H(+)</text>
        <dbReference type="Rhea" id="RHEA:48248"/>
        <dbReference type="ChEBI" id="CHEBI:15378"/>
        <dbReference type="ChEBI" id="CHEBI:57812"/>
        <dbReference type="ChEBI" id="CHEBI:60377"/>
        <dbReference type="ChEBI" id="CHEBI:73110"/>
        <dbReference type="ChEBI" id="CHEBI:90153"/>
    </reaction>
    <physiologicalReaction direction="left-to-right" evidence="27">
        <dbReference type="Rhea" id="RHEA:48249"/>
    </physiologicalReaction>
</comment>
<comment type="catalytic activity">
    <reaction evidence="17">
        <text>a beta-D-galactosyl-(1-&gt;3)-N-acetyl-alpha-D-galactosaminyl derivative + CMP-N-acetyl-beta-neuraminate = an N-acetyl-alpha-neuraminyl-(2-&gt;3)-beta-D-galactosyl-(1-&gt;3)-N-acetyl-alpha-D-galactosaminyl derivative + CMP + H(+)</text>
        <dbReference type="Rhea" id="RHEA:21616"/>
        <dbReference type="ChEBI" id="CHEBI:15378"/>
        <dbReference type="ChEBI" id="CHEBI:57812"/>
        <dbReference type="ChEBI" id="CHEBI:60377"/>
        <dbReference type="ChEBI" id="CHEBI:133470"/>
        <dbReference type="ChEBI" id="CHEBI:139596"/>
        <dbReference type="EC" id="2.4.3.4"/>
    </reaction>
    <physiologicalReaction direction="left-to-right" evidence="17">
        <dbReference type="Rhea" id="RHEA:21617"/>
    </physiologicalReaction>
</comment>
<evidence type="ECO:0000256" key="19">
    <source>
        <dbReference type="ARBA" id="ARBA00039106"/>
    </source>
</evidence>
<evidence type="ECO:0000256" key="28">
    <source>
        <dbReference type="ARBA" id="ARBA00052027"/>
    </source>
</evidence>
<dbReference type="GO" id="GO:0003836">
    <property type="term" value="F:beta-galactoside (CMP) alpha-2,3-sialyltransferase activity"/>
    <property type="evidence" value="ECO:0007669"/>
    <property type="project" value="UniProtKB-EC"/>
</dbReference>
<evidence type="ECO:0000256" key="1">
    <source>
        <dbReference type="ARBA" id="ARBA00004323"/>
    </source>
</evidence>
<evidence type="ECO:0000256" key="24">
    <source>
        <dbReference type="ARBA" id="ARBA00043673"/>
    </source>
</evidence>
<dbReference type="KEGG" id="gacu:117559331"/>
<evidence type="ECO:0000256" key="20">
    <source>
        <dbReference type="ARBA" id="ARBA00039107"/>
    </source>
</evidence>
<comment type="subunit">
    <text evidence="29">Homodimer; disulfide-linked. Homodimer formation occurs in the endoplasmic reticulum.</text>
</comment>
<evidence type="ECO:0000256" key="21">
    <source>
        <dbReference type="ARBA" id="ARBA00042448"/>
    </source>
</evidence>
<evidence type="ECO:0000256" key="18">
    <source>
        <dbReference type="ARBA" id="ARBA00037859"/>
    </source>
</evidence>
<dbReference type="InterPro" id="IPR051757">
    <property type="entry name" value="Beta-gal_alpha2-3_sialyltrans"/>
</dbReference>
<evidence type="ECO:0000256" key="4">
    <source>
        <dbReference type="ARBA" id="ARBA00004934"/>
    </source>
</evidence>
<evidence type="ECO:0000256" key="29">
    <source>
        <dbReference type="ARBA" id="ARBA00062545"/>
    </source>
</evidence>
<keyword evidence="8" id="KW-0808">Transferase</keyword>
<evidence type="ECO:0000256" key="7">
    <source>
        <dbReference type="ARBA" id="ARBA00022676"/>
    </source>
</evidence>
<dbReference type="GO" id="GO:0032580">
    <property type="term" value="C:Golgi cisterna membrane"/>
    <property type="evidence" value="ECO:0007669"/>
    <property type="project" value="UniProtKB-SubCell"/>
</dbReference>